<sequence length="117" mass="12480">MSIYVGNLSYQVEQDDLRRVFEEYGTVKSVQLPVDRETGRVRGFAFIEMAEEAHETAAIEALDGAEWMGRNLKVNKAKPKENRGSSGGGGGGGRYGGGGGGGDRDRGGYSSRGRGGY</sequence>
<dbReference type="PANTHER" id="PTHR48027">
    <property type="entry name" value="HETEROGENEOUS NUCLEAR RIBONUCLEOPROTEIN 87F-RELATED"/>
    <property type="match status" value="1"/>
</dbReference>
<organism evidence="4 5">
    <name type="scientific">Brasilonema octagenarum UFV-OR1</name>
    <dbReference type="NCBI Taxonomy" id="417115"/>
    <lineage>
        <taxon>Bacteria</taxon>
        <taxon>Bacillati</taxon>
        <taxon>Cyanobacteriota</taxon>
        <taxon>Cyanophyceae</taxon>
        <taxon>Nostocales</taxon>
        <taxon>Scytonemataceae</taxon>
        <taxon>Brasilonema</taxon>
        <taxon>Octagenarum group</taxon>
    </lineage>
</organism>
<reference evidence="4 5" key="1">
    <citation type="submission" date="2018-06" db="EMBL/GenBank/DDBJ databases">
        <title>Comparative genomics of Brasilonema spp. strains.</title>
        <authorList>
            <person name="Alvarenga D.O."/>
            <person name="Fiore M.F."/>
            <person name="Varani A.M."/>
        </authorList>
    </citation>
    <scope>NUCLEOTIDE SEQUENCE [LARGE SCALE GENOMIC DNA]</scope>
    <source>
        <strain evidence="4 5">UFV-OR1</strain>
    </source>
</reference>
<evidence type="ECO:0000259" key="3">
    <source>
        <dbReference type="PROSITE" id="PS50102"/>
    </source>
</evidence>
<keyword evidence="5" id="KW-1185">Reference proteome</keyword>
<accession>A0ABX1M5G8</accession>
<evidence type="ECO:0000256" key="2">
    <source>
        <dbReference type="SAM" id="MobiDB-lite"/>
    </source>
</evidence>
<evidence type="ECO:0000256" key="1">
    <source>
        <dbReference type="ARBA" id="ARBA00022884"/>
    </source>
</evidence>
<feature type="region of interest" description="Disordered" evidence="2">
    <location>
        <begin position="73"/>
        <end position="117"/>
    </location>
</feature>
<dbReference type="InterPro" id="IPR052462">
    <property type="entry name" value="SLIRP/GR-RBP-like"/>
</dbReference>
<evidence type="ECO:0000313" key="5">
    <source>
        <dbReference type="Proteomes" id="UP000762253"/>
    </source>
</evidence>
<dbReference type="SMART" id="SM00360">
    <property type="entry name" value="RRM"/>
    <property type="match status" value="1"/>
</dbReference>
<gene>
    <name evidence="4" type="ORF">DP115_13830</name>
</gene>
<dbReference type="Gene3D" id="3.30.70.330">
    <property type="match status" value="1"/>
</dbReference>
<dbReference type="InterPro" id="IPR035979">
    <property type="entry name" value="RBD_domain_sf"/>
</dbReference>
<dbReference type="Pfam" id="PF00076">
    <property type="entry name" value="RRM_1"/>
    <property type="match status" value="1"/>
</dbReference>
<feature type="compositionally biased region" description="Gly residues" evidence="2">
    <location>
        <begin position="85"/>
        <end position="101"/>
    </location>
</feature>
<comment type="caution">
    <text evidence="4">The sequence shown here is derived from an EMBL/GenBank/DDBJ whole genome shotgun (WGS) entry which is preliminary data.</text>
</comment>
<dbReference type="InterPro" id="IPR000504">
    <property type="entry name" value="RRM_dom"/>
</dbReference>
<dbReference type="PROSITE" id="PS50102">
    <property type="entry name" value="RRM"/>
    <property type="match status" value="1"/>
</dbReference>
<protein>
    <submittedName>
        <fullName evidence="4">RNA-binding protein</fullName>
    </submittedName>
</protein>
<feature type="compositionally biased region" description="Low complexity" evidence="2">
    <location>
        <begin position="108"/>
        <end position="117"/>
    </location>
</feature>
<dbReference type="InterPro" id="IPR012677">
    <property type="entry name" value="Nucleotide-bd_a/b_plait_sf"/>
</dbReference>
<dbReference type="SUPFAM" id="SSF54928">
    <property type="entry name" value="RNA-binding domain, RBD"/>
    <property type="match status" value="1"/>
</dbReference>
<keyword evidence="1" id="KW-0694">RNA-binding</keyword>
<dbReference type="RefSeq" id="WP_169265369.1">
    <property type="nucleotide sequence ID" value="NZ_QMEC01000046.1"/>
</dbReference>
<dbReference type="EMBL" id="QMEC01000046">
    <property type="protein sequence ID" value="NMF63784.1"/>
    <property type="molecule type" value="Genomic_DNA"/>
</dbReference>
<name>A0ABX1M5G8_9CYAN</name>
<proteinExistence type="predicted"/>
<feature type="domain" description="RRM" evidence="3">
    <location>
        <begin position="1"/>
        <end position="79"/>
    </location>
</feature>
<evidence type="ECO:0000313" key="4">
    <source>
        <dbReference type="EMBL" id="NMF63784.1"/>
    </source>
</evidence>
<dbReference type="Proteomes" id="UP000762253">
    <property type="component" value="Unassembled WGS sequence"/>
</dbReference>